<dbReference type="AlphaFoldDB" id="A0A6L9SA65"/>
<dbReference type="NCBIfam" id="TIGR01509">
    <property type="entry name" value="HAD-SF-IA-v3"/>
    <property type="match status" value="1"/>
</dbReference>
<sequence length="214" mass="24689">MTSEWSGRRSDIVVFDLGGVLVDWNPRYLYRQLLPSDAEVERFLAEVTTSAWNLEQDRGRPWSEAVEKLTAQYPEHAELIAAYDARWEEMIGGAIEGTVDILRELRDRGSRLYALTNWSAEKFDLTYPRFEWMSWFEGIVVSGRERLVKPDTRIFQVLFERYGIEPSSAVYIDDNPPNVDAARGLGMTALRFTDPDALRAELSMIDEAEHEGRY</sequence>
<evidence type="ECO:0000313" key="2">
    <source>
        <dbReference type="Proteomes" id="UP000475214"/>
    </source>
</evidence>
<dbReference type="InterPro" id="IPR036412">
    <property type="entry name" value="HAD-like_sf"/>
</dbReference>
<proteinExistence type="predicted"/>
<dbReference type="SFLD" id="SFLDS00003">
    <property type="entry name" value="Haloacid_Dehalogenase"/>
    <property type="match status" value="1"/>
</dbReference>
<dbReference type="InterPro" id="IPR006439">
    <property type="entry name" value="HAD-SF_hydro_IA"/>
</dbReference>
<dbReference type="Gene3D" id="3.40.50.1000">
    <property type="entry name" value="HAD superfamily/HAD-like"/>
    <property type="match status" value="1"/>
</dbReference>
<dbReference type="SFLD" id="SFLDG01129">
    <property type="entry name" value="C1.5:_HAD__Beta-PGM__Phosphata"/>
    <property type="match status" value="1"/>
</dbReference>
<evidence type="ECO:0000313" key="1">
    <source>
        <dbReference type="EMBL" id="NEE02146.1"/>
    </source>
</evidence>
<dbReference type="Pfam" id="PF00702">
    <property type="entry name" value="Hydrolase"/>
    <property type="match status" value="1"/>
</dbReference>
<dbReference type="PRINTS" id="PR00413">
    <property type="entry name" value="HADHALOGNASE"/>
</dbReference>
<reference evidence="1 2" key="1">
    <citation type="submission" date="2020-02" db="EMBL/GenBank/DDBJ databases">
        <authorList>
            <person name="Li X.-J."/>
            <person name="Han X.-M."/>
        </authorList>
    </citation>
    <scope>NUCLEOTIDE SEQUENCE [LARGE SCALE GENOMIC DNA]</scope>
    <source>
        <strain evidence="1 2">CCTCC AB 2017055</strain>
    </source>
</reference>
<dbReference type="CDD" id="cd02603">
    <property type="entry name" value="HAD_sEH-N_like"/>
    <property type="match status" value="1"/>
</dbReference>
<dbReference type="Gene3D" id="1.10.150.240">
    <property type="entry name" value="Putative phosphatase, domain 2"/>
    <property type="match status" value="1"/>
</dbReference>
<comment type="caution">
    <text evidence="1">The sequence shown here is derived from an EMBL/GenBank/DDBJ whole genome shotgun (WGS) entry which is preliminary data.</text>
</comment>
<dbReference type="Proteomes" id="UP000475214">
    <property type="component" value="Unassembled WGS sequence"/>
</dbReference>
<dbReference type="EMBL" id="JAAGOA010000013">
    <property type="protein sequence ID" value="NEE02146.1"/>
    <property type="molecule type" value="Genomic_DNA"/>
</dbReference>
<organism evidence="1 2">
    <name type="scientific">Phytoactinopolyspora halotolerans</name>
    <dbReference type="NCBI Taxonomy" id="1981512"/>
    <lineage>
        <taxon>Bacteria</taxon>
        <taxon>Bacillati</taxon>
        <taxon>Actinomycetota</taxon>
        <taxon>Actinomycetes</taxon>
        <taxon>Jiangellales</taxon>
        <taxon>Jiangellaceae</taxon>
        <taxon>Phytoactinopolyspora</taxon>
    </lineage>
</organism>
<gene>
    <name evidence="1" type="ORF">G1H10_18385</name>
</gene>
<dbReference type="RefSeq" id="WP_163740456.1">
    <property type="nucleotide sequence ID" value="NZ_JAAGOA010000013.1"/>
</dbReference>
<dbReference type="SUPFAM" id="SSF56784">
    <property type="entry name" value="HAD-like"/>
    <property type="match status" value="1"/>
</dbReference>
<dbReference type="InterPro" id="IPR023198">
    <property type="entry name" value="PGP-like_dom2"/>
</dbReference>
<dbReference type="InterPro" id="IPR023214">
    <property type="entry name" value="HAD_sf"/>
</dbReference>
<protein>
    <submittedName>
        <fullName evidence="1">HAD family phosphatase</fullName>
    </submittedName>
</protein>
<name>A0A6L9SA65_9ACTN</name>
<accession>A0A6L9SA65</accession>
<dbReference type="PANTHER" id="PTHR43611">
    <property type="entry name" value="ALPHA-D-GLUCOSE 1-PHOSPHATE PHOSPHATASE"/>
    <property type="match status" value="1"/>
</dbReference>
<keyword evidence="2" id="KW-1185">Reference proteome</keyword>
<dbReference type="PANTHER" id="PTHR43611:SF3">
    <property type="entry name" value="FLAVIN MONONUCLEOTIDE HYDROLASE 1, CHLOROPLATIC"/>
    <property type="match status" value="1"/>
</dbReference>